<organism evidence="3 4">
    <name type="scientific">Diaporthe australafricana</name>
    <dbReference type="NCBI Taxonomy" id="127596"/>
    <lineage>
        <taxon>Eukaryota</taxon>
        <taxon>Fungi</taxon>
        <taxon>Dikarya</taxon>
        <taxon>Ascomycota</taxon>
        <taxon>Pezizomycotina</taxon>
        <taxon>Sordariomycetes</taxon>
        <taxon>Sordariomycetidae</taxon>
        <taxon>Diaporthales</taxon>
        <taxon>Diaporthaceae</taxon>
        <taxon>Diaporthe</taxon>
    </lineage>
</organism>
<evidence type="ECO:0000313" key="4">
    <source>
        <dbReference type="Proteomes" id="UP001583177"/>
    </source>
</evidence>
<feature type="region of interest" description="Disordered" evidence="1">
    <location>
        <begin position="1"/>
        <end position="39"/>
    </location>
</feature>
<evidence type="ECO:0000259" key="2">
    <source>
        <dbReference type="PROSITE" id="PS50097"/>
    </source>
</evidence>
<protein>
    <recommendedName>
        <fullName evidence="2">BTB domain-containing protein</fullName>
    </recommendedName>
</protein>
<proteinExistence type="predicted"/>
<evidence type="ECO:0000256" key="1">
    <source>
        <dbReference type="SAM" id="MobiDB-lite"/>
    </source>
</evidence>
<dbReference type="Proteomes" id="UP001583177">
    <property type="component" value="Unassembled WGS sequence"/>
</dbReference>
<reference evidence="3 4" key="1">
    <citation type="journal article" date="2024" name="IMA Fungus">
        <title>IMA Genome - F19 : A genome assembly and annotation guide to empower mycologists, including annotated draft genome sequences of Ceratocystis pirilliformis, Diaporthe australafricana, Fusarium ophioides, Paecilomyces lecythidis, and Sporothrix stenoceras.</title>
        <authorList>
            <person name="Aylward J."/>
            <person name="Wilson A.M."/>
            <person name="Visagie C.M."/>
            <person name="Spraker J."/>
            <person name="Barnes I."/>
            <person name="Buitendag C."/>
            <person name="Ceriani C."/>
            <person name="Del Mar Angel L."/>
            <person name="du Plessis D."/>
            <person name="Fuchs T."/>
            <person name="Gasser K."/>
            <person name="Kramer D."/>
            <person name="Li W."/>
            <person name="Munsamy K."/>
            <person name="Piso A."/>
            <person name="Price J.L."/>
            <person name="Sonnekus B."/>
            <person name="Thomas C."/>
            <person name="van der Nest A."/>
            <person name="van Dijk A."/>
            <person name="van Heerden A."/>
            <person name="van Vuuren N."/>
            <person name="Yilmaz N."/>
            <person name="Duong T.A."/>
            <person name="van der Merwe N.A."/>
            <person name="Wingfield M.J."/>
            <person name="Wingfield B.D."/>
        </authorList>
    </citation>
    <scope>NUCLEOTIDE SEQUENCE [LARGE SCALE GENOMIC DNA]</scope>
    <source>
        <strain evidence="3 4">CMW 18300</strain>
    </source>
</reference>
<sequence>MTTRDSQILASPAHSPSGVSARSSVDSSSTADTSMAPNIDYDLDVEGDVILTLQNPNAPFAHAEDEGSEPEQSTGSKGEDHQVLFRLSSRHLISASPYFRAMLTGPWRENTSRSDDSLYTLDASDWDEEAFQILMNILHGNFKDLTQSVDLELLGKIAVLVDYYKCHDAVTIYAELWMTGLRKEKYVAEDQCRDLALWLFVSYVFNEGHTFHETTLQAMQQTRGPLRTFNLPIPGYIIGM</sequence>
<feature type="compositionally biased region" description="Low complexity" evidence="1">
    <location>
        <begin position="15"/>
        <end position="34"/>
    </location>
</feature>
<dbReference type="EMBL" id="JAWRVE010000144">
    <property type="protein sequence ID" value="KAL1853951.1"/>
    <property type="molecule type" value="Genomic_DNA"/>
</dbReference>
<accession>A0ABR3W648</accession>
<feature type="region of interest" description="Disordered" evidence="1">
    <location>
        <begin position="59"/>
        <end position="79"/>
    </location>
</feature>
<dbReference type="InterPro" id="IPR000210">
    <property type="entry name" value="BTB/POZ_dom"/>
</dbReference>
<dbReference type="SUPFAM" id="SSF54695">
    <property type="entry name" value="POZ domain"/>
    <property type="match status" value="1"/>
</dbReference>
<name>A0ABR3W648_9PEZI</name>
<gene>
    <name evidence="3" type="ORF">Daus18300_011618</name>
</gene>
<comment type="caution">
    <text evidence="3">The sequence shown here is derived from an EMBL/GenBank/DDBJ whole genome shotgun (WGS) entry which is preliminary data.</text>
</comment>
<feature type="domain" description="BTB" evidence="2">
    <location>
        <begin position="92"/>
        <end position="147"/>
    </location>
</feature>
<dbReference type="Gene3D" id="3.30.710.10">
    <property type="entry name" value="Potassium Channel Kv1.1, Chain A"/>
    <property type="match status" value="1"/>
</dbReference>
<keyword evidence="4" id="KW-1185">Reference proteome</keyword>
<dbReference type="PROSITE" id="PS50097">
    <property type="entry name" value="BTB"/>
    <property type="match status" value="1"/>
</dbReference>
<dbReference type="InterPro" id="IPR011333">
    <property type="entry name" value="SKP1/BTB/POZ_sf"/>
</dbReference>
<dbReference type="Pfam" id="PF00651">
    <property type="entry name" value="BTB"/>
    <property type="match status" value="1"/>
</dbReference>
<evidence type="ECO:0000313" key="3">
    <source>
        <dbReference type="EMBL" id="KAL1853951.1"/>
    </source>
</evidence>